<dbReference type="Pfam" id="PF02615">
    <property type="entry name" value="Ldh_2"/>
    <property type="match status" value="1"/>
</dbReference>
<evidence type="ECO:0000256" key="2">
    <source>
        <dbReference type="ARBA" id="ARBA00022631"/>
    </source>
</evidence>
<gene>
    <name evidence="5" type="primary">uraD</name>
    <name evidence="5" type="ORF">JCR33_06850</name>
</gene>
<evidence type="ECO:0000313" key="6">
    <source>
        <dbReference type="Proteomes" id="UP000609531"/>
    </source>
</evidence>
<reference evidence="5" key="1">
    <citation type="submission" date="2020-12" db="EMBL/GenBank/DDBJ databases">
        <title>Bacterial taxonomy.</title>
        <authorList>
            <person name="Pan X."/>
        </authorList>
    </citation>
    <scope>NUCLEOTIDE SEQUENCE</scope>
    <source>
        <strain evidence="5">B2012</strain>
    </source>
</reference>
<dbReference type="PANTHER" id="PTHR11091:SF0">
    <property type="entry name" value="MALATE DEHYDROGENASE"/>
    <property type="match status" value="1"/>
</dbReference>
<dbReference type="GO" id="GO:0051997">
    <property type="term" value="F:2-oxo-4-hydroxy-4-carboxy-5-ureidoimidazoline decarboxylase activity"/>
    <property type="evidence" value="ECO:0007669"/>
    <property type="project" value="UniProtKB-EC"/>
</dbReference>
<dbReference type="InterPro" id="IPR003767">
    <property type="entry name" value="Malate/L-lactate_DH-like"/>
</dbReference>
<dbReference type="PANTHER" id="PTHR11091">
    <property type="entry name" value="OXIDOREDUCTASE-RELATED"/>
    <property type="match status" value="1"/>
</dbReference>
<dbReference type="GO" id="GO:0016491">
    <property type="term" value="F:oxidoreductase activity"/>
    <property type="evidence" value="ECO:0007669"/>
    <property type="project" value="UniProtKB-KW"/>
</dbReference>
<comment type="similarity">
    <text evidence="1">Belongs to the LDH2/MDH2 oxidoreductase family.</text>
</comment>
<accession>A0A934IF63</accession>
<dbReference type="AlphaFoldDB" id="A0A934IF63"/>
<dbReference type="InterPro" id="IPR018020">
    <property type="entry name" value="OHCU_decarboxylase"/>
</dbReference>
<dbReference type="NCBIfam" id="TIGR03164">
    <property type="entry name" value="UHCUDC"/>
    <property type="match status" value="1"/>
</dbReference>
<feature type="domain" description="Oxo-4-hydroxy-4-carboxy-5-ureidoimidazoline decarboxylase" evidence="4">
    <location>
        <begin position="7"/>
        <end position="156"/>
    </location>
</feature>
<dbReference type="GO" id="GO:0000255">
    <property type="term" value="P:allantoin metabolic process"/>
    <property type="evidence" value="ECO:0007669"/>
    <property type="project" value="InterPro"/>
</dbReference>
<keyword evidence="6" id="KW-1185">Reference proteome</keyword>
<dbReference type="InterPro" id="IPR017580">
    <property type="entry name" value="OHCU_decarboxylase-1"/>
</dbReference>
<dbReference type="EMBL" id="JAEKJA010000005">
    <property type="protein sequence ID" value="MBJ3775398.1"/>
    <property type="molecule type" value="Genomic_DNA"/>
</dbReference>
<keyword evidence="3" id="KW-0560">Oxidoreductase</keyword>
<dbReference type="Gene3D" id="3.30.1370.60">
    <property type="entry name" value="Hypothetical oxidoreductase yiak, domain 2"/>
    <property type="match status" value="1"/>
</dbReference>
<organism evidence="5 6">
    <name type="scientific">Acuticoccus mangrovi</name>
    <dbReference type="NCBI Taxonomy" id="2796142"/>
    <lineage>
        <taxon>Bacteria</taxon>
        <taxon>Pseudomonadati</taxon>
        <taxon>Pseudomonadota</taxon>
        <taxon>Alphaproteobacteria</taxon>
        <taxon>Hyphomicrobiales</taxon>
        <taxon>Amorphaceae</taxon>
        <taxon>Acuticoccus</taxon>
    </lineage>
</organism>
<dbReference type="InterPro" id="IPR036111">
    <property type="entry name" value="Mal/L-sulfo/L-lacto_DH-like_sf"/>
</dbReference>
<name>A0A934IF63_9HYPH</name>
<dbReference type="RefSeq" id="WP_198881298.1">
    <property type="nucleotide sequence ID" value="NZ_JAEKJA010000005.1"/>
</dbReference>
<proteinExistence type="inferred from homology"/>
<dbReference type="InterPro" id="IPR043144">
    <property type="entry name" value="Mal/L-sulf/L-lact_DH-like_ah"/>
</dbReference>
<dbReference type="GO" id="GO:0006144">
    <property type="term" value="P:purine nucleobase metabolic process"/>
    <property type="evidence" value="ECO:0007669"/>
    <property type="project" value="UniProtKB-KW"/>
</dbReference>
<dbReference type="InterPro" id="IPR036778">
    <property type="entry name" value="OHCU_decarboxylase_sf"/>
</dbReference>
<keyword evidence="2" id="KW-0659">Purine metabolism</keyword>
<protein>
    <submittedName>
        <fullName evidence="5">2-oxo-4-hydroxy-4-carboxy-5-ureidoimidazoline decarboxylase</fullName>
        <ecNumber evidence="5">4.1.1.97</ecNumber>
    </submittedName>
</protein>
<evidence type="ECO:0000313" key="5">
    <source>
        <dbReference type="EMBL" id="MBJ3775398.1"/>
    </source>
</evidence>
<comment type="caution">
    <text evidence="5">The sequence shown here is derived from an EMBL/GenBank/DDBJ whole genome shotgun (WGS) entry which is preliminary data.</text>
</comment>
<dbReference type="Pfam" id="PF09349">
    <property type="entry name" value="OHCU_decarbox"/>
    <property type="match status" value="1"/>
</dbReference>
<sequence>MTPDDARAAFIARYGSIYEHSPWIPEAAWDGGVDPADDLATVFARVVDRAGTKRQLALLRSHPDLASRLGLALTEHSAAEQAGAGLDRCTEAEFAEFQTLNERYVRRFGFPFIIAVKGLDRAAILDAFRRRVEGEPAAEFRAALDEVHKIARLRLASLSAGPEPLREPAEPAALRALVEKALARHGADAPNVAAIADTVLAAERDGSESHGLFRLPAYIRAIDLGVINPTARPRRIDGPEGAVVIDGDGGVAPAAYAIGLPAVAETAERLGTGVLAVKNTRHFAALWHEVEYLAERGLAGFACTANFPYLAPAGGKRPFFGTNPLAFAYPRADAPPVVFDLAASAMARGDIMIAGRDGRQVPPGVGIDANGEPTTDPAEILAGAQLPFGGHKGSAIALMVELLAGGVVGEVFSDEAPLNEAGVPPGGVFVLALSPEKIGGPGTLARADAFLARLAAEPGVRLPGARRHKNRARGGPLMVQSALLATVRLLAGEA</sequence>
<evidence type="ECO:0000256" key="1">
    <source>
        <dbReference type="ARBA" id="ARBA00006056"/>
    </source>
</evidence>
<dbReference type="Proteomes" id="UP000609531">
    <property type="component" value="Unassembled WGS sequence"/>
</dbReference>
<dbReference type="SUPFAM" id="SSF89733">
    <property type="entry name" value="L-sulfolactate dehydrogenase-like"/>
    <property type="match status" value="1"/>
</dbReference>
<dbReference type="SUPFAM" id="SSF158694">
    <property type="entry name" value="UraD-Like"/>
    <property type="match status" value="1"/>
</dbReference>
<evidence type="ECO:0000256" key="3">
    <source>
        <dbReference type="ARBA" id="ARBA00023002"/>
    </source>
</evidence>
<keyword evidence="5" id="KW-0456">Lyase</keyword>
<evidence type="ECO:0000259" key="4">
    <source>
        <dbReference type="Pfam" id="PF09349"/>
    </source>
</evidence>
<dbReference type="EC" id="4.1.1.97" evidence="5"/>
<dbReference type="Gene3D" id="1.10.3330.10">
    <property type="entry name" value="Oxo-4-hydroxy-4-carboxy-5-ureidoimidazoline decarboxylase"/>
    <property type="match status" value="1"/>
</dbReference>
<dbReference type="InterPro" id="IPR043143">
    <property type="entry name" value="Mal/L-sulf/L-lact_DH-like_NADP"/>
</dbReference>
<dbReference type="Gene3D" id="1.10.1530.10">
    <property type="match status" value="1"/>
</dbReference>